<accession>A0A1V9Z0U8</accession>
<feature type="coiled-coil region" evidence="1">
    <location>
        <begin position="401"/>
        <end position="428"/>
    </location>
</feature>
<evidence type="ECO:0000313" key="2">
    <source>
        <dbReference type="EMBL" id="OQR91664.1"/>
    </source>
</evidence>
<evidence type="ECO:0000256" key="1">
    <source>
        <dbReference type="SAM" id="Coils"/>
    </source>
</evidence>
<name>A0A1V9Z0U8_ACHHY</name>
<gene>
    <name evidence="2" type="ORF">ACHHYP_04494</name>
</gene>
<evidence type="ECO:0000313" key="3">
    <source>
        <dbReference type="Proteomes" id="UP000243579"/>
    </source>
</evidence>
<dbReference type="EMBL" id="JNBR01000512">
    <property type="protein sequence ID" value="OQR91664.1"/>
    <property type="molecule type" value="Genomic_DNA"/>
</dbReference>
<organism evidence="2 3">
    <name type="scientific">Achlya hypogyna</name>
    <name type="common">Oomycete</name>
    <name type="synonym">Protoachlya hypogyna</name>
    <dbReference type="NCBI Taxonomy" id="1202772"/>
    <lineage>
        <taxon>Eukaryota</taxon>
        <taxon>Sar</taxon>
        <taxon>Stramenopiles</taxon>
        <taxon>Oomycota</taxon>
        <taxon>Saprolegniomycetes</taxon>
        <taxon>Saprolegniales</taxon>
        <taxon>Achlyaceae</taxon>
        <taxon>Achlya</taxon>
    </lineage>
</organism>
<protein>
    <submittedName>
        <fullName evidence="2">Uncharacterized protein</fullName>
    </submittedName>
</protein>
<reference evidence="2 3" key="1">
    <citation type="journal article" date="2014" name="Genome Biol. Evol.">
        <title>The secreted proteins of Achlya hypogyna and Thraustotheca clavata identify the ancestral oomycete secretome and reveal gene acquisitions by horizontal gene transfer.</title>
        <authorList>
            <person name="Misner I."/>
            <person name="Blouin N."/>
            <person name="Leonard G."/>
            <person name="Richards T.A."/>
            <person name="Lane C.E."/>
        </authorList>
    </citation>
    <scope>NUCLEOTIDE SEQUENCE [LARGE SCALE GENOMIC DNA]</scope>
    <source>
        <strain evidence="2 3">ATCC 48635</strain>
    </source>
</reference>
<proteinExistence type="predicted"/>
<sequence>MERGSYFQEYMRSKALADPAAGKKAVAETKKLLTDRGAYISFLEVQLERVSAACLHTQGLETQLHSMHIAVEAVEAKLATVTKLLKLHQQHAGEMTQNACQDIAALHETIEALRDTATTHGTQLRRLDARQNELEELSSSQETRARTDHDALRAHVDASRETMELHVHRYHTLMDAQQNRWAALHTAQQDLVRELSLAEARLMEHTDKHIAMVRDEATEQGAAMEARLAEVDDKIKRSRISVEQYCAVELARHACAVETRFESAEQKEALLSDQLGRHQARVQQLTTRHQEDCRLLNTTLLSLQNEIERVESRHEAMPMARGSTNGDARLLALEKDYGLCREGLTYLRTVMEHFESTQLRLVDDWNEKLAGLANQPTTVTEIAGRLAALESSFEPLVLQCSAKESSRVQKIEKKMQRLIENMQTLYTLVEMAPSLVMIGFI</sequence>
<comment type="caution">
    <text evidence="2">The sequence shown here is derived from an EMBL/GenBank/DDBJ whole genome shotgun (WGS) entry which is preliminary data.</text>
</comment>
<keyword evidence="3" id="KW-1185">Reference proteome</keyword>
<dbReference type="OrthoDB" id="196867at2759"/>
<keyword evidence="1" id="KW-0175">Coiled coil</keyword>
<dbReference type="Proteomes" id="UP000243579">
    <property type="component" value="Unassembled WGS sequence"/>
</dbReference>
<dbReference type="AlphaFoldDB" id="A0A1V9Z0U8"/>